<evidence type="ECO:0000256" key="3">
    <source>
        <dbReference type="ARBA" id="ARBA00022452"/>
    </source>
</evidence>
<evidence type="ECO:0000256" key="5">
    <source>
        <dbReference type="ARBA" id="ARBA00022729"/>
    </source>
</evidence>
<evidence type="ECO:0000256" key="4">
    <source>
        <dbReference type="ARBA" id="ARBA00022692"/>
    </source>
</evidence>
<protein>
    <submittedName>
        <fullName evidence="9">Long-chain fatty acid transport protein</fullName>
    </submittedName>
</protein>
<accession>A0A1H7RX80</accession>
<name>A0A1H7RX80_OLID1</name>
<feature type="chain" id="PRO_5011651410" evidence="8">
    <location>
        <begin position="23"/>
        <end position="440"/>
    </location>
</feature>
<evidence type="ECO:0000313" key="10">
    <source>
        <dbReference type="Proteomes" id="UP000199421"/>
    </source>
</evidence>
<keyword evidence="6" id="KW-0472">Membrane</keyword>
<dbReference type="Pfam" id="PF03349">
    <property type="entry name" value="Toluene_X"/>
    <property type="match status" value="1"/>
</dbReference>
<evidence type="ECO:0000256" key="7">
    <source>
        <dbReference type="ARBA" id="ARBA00023237"/>
    </source>
</evidence>
<gene>
    <name evidence="9" type="ORF">SAMN05661044_02974</name>
</gene>
<dbReference type="GO" id="GO:0009279">
    <property type="term" value="C:cell outer membrane"/>
    <property type="evidence" value="ECO:0007669"/>
    <property type="project" value="UniProtKB-SubCell"/>
</dbReference>
<comment type="similarity">
    <text evidence="2">Belongs to the OmpP1/FadL family.</text>
</comment>
<keyword evidence="5 8" id="KW-0732">Signal</keyword>
<proteinExistence type="inferred from homology"/>
<evidence type="ECO:0000256" key="1">
    <source>
        <dbReference type="ARBA" id="ARBA00004571"/>
    </source>
</evidence>
<dbReference type="STRING" id="407022.SAMN05661044_02974"/>
<evidence type="ECO:0000256" key="2">
    <source>
        <dbReference type="ARBA" id="ARBA00008163"/>
    </source>
</evidence>
<dbReference type="RefSeq" id="WP_093325989.1">
    <property type="nucleotide sequence ID" value="NZ_FOAF01000003.1"/>
</dbReference>
<organism evidence="9 10">
    <name type="scientific">Olivibacter domesticus</name>
    <name type="common">Pseudosphingobacterium domesticum</name>
    <dbReference type="NCBI Taxonomy" id="407022"/>
    <lineage>
        <taxon>Bacteria</taxon>
        <taxon>Pseudomonadati</taxon>
        <taxon>Bacteroidota</taxon>
        <taxon>Sphingobacteriia</taxon>
        <taxon>Sphingobacteriales</taxon>
        <taxon>Sphingobacteriaceae</taxon>
        <taxon>Olivibacter</taxon>
    </lineage>
</organism>
<sequence>MRLNIKKYLYIVGICISATASAQSNSSSPYSAFGLGLLRGDQLPQFKSMGGISAGVRGLGGYSNINIANPASYSNIHLTTFDIGAYMNRTILKRDGKTEASGNFALNHINFAIPITPKSAFSFGLMPFSDMGYNYSTPMSFGAADTAKANRAFAGEGGISKAYIGYGIQVAKNFSVGANISYLFGKLNNISGIEFPNQLGTANTRIENKRDIYGFNYDLGVQYHTALNDKTLLTVGYTNSLGTKLNSIESQVVTRISSNVSDGTINSILDSVYSYEGSEEKLTLPMRHSFGISINRANKWLLGADVRYATWSDFKSSGNATINTAEYKFDNSYGASIGGQWTPDITSLNYLNLVDYRFGLRYDKTYLNINNQNIKDMAVSIGLGLPIRAQQGINAYYKINLSAEYGQRGTLSNSLVKENYINFTVSFMLNDRWFMRYRYD</sequence>
<keyword evidence="10" id="KW-1185">Reference proteome</keyword>
<dbReference type="EMBL" id="FOAF01000003">
    <property type="protein sequence ID" value="SEL64629.1"/>
    <property type="molecule type" value="Genomic_DNA"/>
</dbReference>
<dbReference type="Gene3D" id="2.40.160.60">
    <property type="entry name" value="Outer membrane protein transport protein (OMPP1/FadL/TodX)"/>
    <property type="match status" value="1"/>
</dbReference>
<feature type="signal peptide" evidence="8">
    <location>
        <begin position="1"/>
        <end position="22"/>
    </location>
</feature>
<dbReference type="InterPro" id="IPR005017">
    <property type="entry name" value="OMPP1/FadL/TodX"/>
</dbReference>
<dbReference type="SUPFAM" id="SSF56935">
    <property type="entry name" value="Porins"/>
    <property type="match status" value="1"/>
</dbReference>
<dbReference type="AlphaFoldDB" id="A0A1H7RX80"/>
<evidence type="ECO:0000313" key="9">
    <source>
        <dbReference type="EMBL" id="SEL64629.1"/>
    </source>
</evidence>
<keyword evidence="3" id="KW-1134">Transmembrane beta strand</keyword>
<reference evidence="10" key="1">
    <citation type="submission" date="2016-10" db="EMBL/GenBank/DDBJ databases">
        <authorList>
            <person name="Varghese N."/>
            <person name="Submissions S."/>
        </authorList>
    </citation>
    <scope>NUCLEOTIDE SEQUENCE [LARGE SCALE GENOMIC DNA]</scope>
    <source>
        <strain evidence="10">DSM 18733</strain>
    </source>
</reference>
<comment type="subcellular location">
    <subcellularLocation>
        <location evidence="1">Cell outer membrane</location>
        <topology evidence="1">Multi-pass membrane protein</topology>
    </subcellularLocation>
</comment>
<evidence type="ECO:0000256" key="6">
    <source>
        <dbReference type="ARBA" id="ARBA00023136"/>
    </source>
</evidence>
<keyword evidence="4" id="KW-0812">Transmembrane</keyword>
<dbReference type="OrthoDB" id="1491239at2"/>
<evidence type="ECO:0000256" key="8">
    <source>
        <dbReference type="SAM" id="SignalP"/>
    </source>
</evidence>
<keyword evidence="7" id="KW-0998">Cell outer membrane</keyword>
<dbReference type="Proteomes" id="UP000199421">
    <property type="component" value="Unassembled WGS sequence"/>
</dbReference>